<organism evidence="5 6">
    <name type="scientific">Aliidiomarina minuta</name>
    <dbReference type="NCBI Taxonomy" id="880057"/>
    <lineage>
        <taxon>Bacteria</taxon>
        <taxon>Pseudomonadati</taxon>
        <taxon>Pseudomonadota</taxon>
        <taxon>Gammaproteobacteria</taxon>
        <taxon>Alteromonadales</taxon>
        <taxon>Idiomarinaceae</taxon>
        <taxon>Aliidiomarina</taxon>
    </lineage>
</organism>
<dbReference type="GO" id="GO:0009279">
    <property type="term" value="C:cell outer membrane"/>
    <property type="evidence" value="ECO:0007669"/>
    <property type="project" value="UniProtKB-SubCell"/>
</dbReference>
<evidence type="ECO:0000259" key="3">
    <source>
        <dbReference type="Pfam" id="PF00263"/>
    </source>
</evidence>
<reference evidence="5 6" key="1">
    <citation type="journal article" date="2011" name="Front. Microbiol.">
        <title>Genomic signatures of strain selection and enhancement in Bacillus atrophaeus var. globigii, a historical biowarfare simulant.</title>
        <authorList>
            <person name="Gibbons H.S."/>
            <person name="Broomall S.M."/>
            <person name="McNew L.A."/>
            <person name="Daligault H."/>
            <person name="Chapman C."/>
            <person name="Bruce D."/>
            <person name="Karavis M."/>
            <person name="Krepps M."/>
            <person name="McGregor P.A."/>
            <person name="Hong C."/>
            <person name="Park K.H."/>
            <person name="Akmal A."/>
            <person name="Feldman A."/>
            <person name="Lin J.S."/>
            <person name="Chang W.E."/>
            <person name="Higgs B.W."/>
            <person name="Demirev P."/>
            <person name="Lindquist J."/>
            <person name="Liem A."/>
            <person name="Fochler E."/>
            <person name="Read T.D."/>
            <person name="Tapia R."/>
            <person name="Johnson S."/>
            <person name="Bishop-Lilly K.A."/>
            <person name="Detter C."/>
            <person name="Han C."/>
            <person name="Sozhamannan S."/>
            <person name="Rosenzweig C.N."/>
            <person name="Skowronski E.W."/>
        </authorList>
    </citation>
    <scope>NUCLEOTIDE SEQUENCE [LARGE SCALE GENOMIC DNA]</scope>
    <source>
        <strain evidence="5 6">MLST1</strain>
    </source>
</reference>
<dbReference type="InterPro" id="IPR032789">
    <property type="entry name" value="T2SS-T3SS_pil_N"/>
</dbReference>
<name>A0A432W5K5_9GAMM</name>
<comment type="caution">
    <text evidence="5">The sequence shown here is derived from an EMBL/GenBank/DDBJ whole genome shotgun (WGS) entry which is preliminary data.</text>
</comment>
<dbReference type="AlphaFoldDB" id="A0A432W5K5"/>
<dbReference type="Proteomes" id="UP000288293">
    <property type="component" value="Unassembled WGS sequence"/>
</dbReference>
<feature type="domain" description="Pilus formation protein N-terminal" evidence="4">
    <location>
        <begin position="10"/>
        <end position="75"/>
    </location>
</feature>
<proteinExistence type="inferred from homology"/>
<keyword evidence="6" id="KW-1185">Reference proteome</keyword>
<evidence type="ECO:0000259" key="4">
    <source>
        <dbReference type="Pfam" id="PF13629"/>
    </source>
</evidence>
<dbReference type="InterPro" id="IPR050810">
    <property type="entry name" value="Bact_Secretion_Sys_Channel"/>
</dbReference>
<comment type="similarity">
    <text evidence="2">Belongs to the bacterial secretin family.</text>
</comment>
<dbReference type="GO" id="GO:0009306">
    <property type="term" value="P:protein secretion"/>
    <property type="evidence" value="ECO:0007669"/>
    <property type="project" value="InterPro"/>
</dbReference>
<dbReference type="InterPro" id="IPR003522">
    <property type="entry name" value="T3SS_OM_pore_YscC"/>
</dbReference>
<dbReference type="Pfam" id="PF13629">
    <property type="entry name" value="T2SS-T3SS_pil_N"/>
    <property type="match status" value="1"/>
</dbReference>
<dbReference type="InterPro" id="IPR004846">
    <property type="entry name" value="T2SS/T3SS_dom"/>
</dbReference>
<protein>
    <submittedName>
        <fullName evidence="5">Uncharacterized protein</fullName>
    </submittedName>
</protein>
<accession>A0A432W5K5</accession>
<dbReference type="PRINTS" id="PR01337">
    <property type="entry name" value="TYPE3OMGPROT"/>
</dbReference>
<feature type="domain" description="Type II/III secretion system secretin-like" evidence="3">
    <location>
        <begin position="227"/>
        <end position="382"/>
    </location>
</feature>
<evidence type="ECO:0000313" key="5">
    <source>
        <dbReference type="EMBL" id="RUO25347.1"/>
    </source>
</evidence>
<comment type="subcellular location">
    <subcellularLocation>
        <location evidence="1">Cell outer membrane</location>
    </subcellularLocation>
</comment>
<sequence>MLSLLLLCSQLLLQTGGAQVLPFEAKIERLAIGNGTVLEARVLDNNELLILALQAGQSDLLIWSGGVKSSYQVIVKTGLDYDLRLSLQELQKQEAELEVSEHADLLQVGGQVSAQGRALLNQLSERYPQLLLALPEASSSAAVVIELEVRVMEFKKRHLRSLGVRWQQVANGPAVGIVSDWFGGRDFRVAGAATEGFVADFNSLSLTPGHYAYAGLSTALSSQLQLLEERGEVRMLASPVLRTESGSSAEFLAGGEVPLPQTNLQGAMEVNFKSYGIRLNIAPQQLDDGSIRTQVMTEVSNIDPAVSVGGIPGLLTRRTDSVVALPAGQTFVISGLTSEEASSTQQQVPGLGNLAAVGRLFANRDSSGSETELVIFITPRLVGEEDDKQQQREKLVQELQQRLQEQACRGMRTY</sequence>
<dbReference type="Pfam" id="PF00263">
    <property type="entry name" value="Secretin"/>
    <property type="match status" value="1"/>
</dbReference>
<gene>
    <name evidence="5" type="ORF">CWE09_01015</name>
</gene>
<dbReference type="PANTHER" id="PTHR30332:SF17">
    <property type="entry name" value="TYPE IV PILIATION SYSTEM PROTEIN DR_0774-RELATED"/>
    <property type="match status" value="1"/>
</dbReference>
<evidence type="ECO:0000313" key="6">
    <source>
        <dbReference type="Proteomes" id="UP000288293"/>
    </source>
</evidence>
<dbReference type="RefSeq" id="WP_126802044.1">
    <property type="nucleotide sequence ID" value="NZ_PIPL01000001.1"/>
</dbReference>
<evidence type="ECO:0000256" key="2">
    <source>
        <dbReference type="RuleBase" id="RU004003"/>
    </source>
</evidence>
<dbReference type="EMBL" id="PIPL01000001">
    <property type="protein sequence ID" value="RUO25347.1"/>
    <property type="molecule type" value="Genomic_DNA"/>
</dbReference>
<dbReference type="OrthoDB" id="9775455at2"/>
<evidence type="ECO:0000256" key="1">
    <source>
        <dbReference type="ARBA" id="ARBA00004442"/>
    </source>
</evidence>
<dbReference type="PANTHER" id="PTHR30332">
    <property type="entry name" value="PROBABLE GENERAL SECRETION PATHWAY PROTEIN D"/>
    <property type="match status" value="1"/>
</dbReference>
<dbReference type="GO" id="GO:0015627">
    <property type="term" value="C:type II protein secretion system complex"/>
    <property type="evidence" value="ECO:0007669"/>
    <property type="project" value="TreeGrafter"/>
</dbReference>